<dbReference type="PANTHER" id="PTHR47074">
    <property type="entry name" value="BNAC02G40300D PROTEIN"/>
    <property type="match status" value="1"/>
</dbReference>
<dbReference type="EnsemblPlants" id="evm.model.08.252">
    <property type="protein sequence ID" value="cds.evm.model.08.252"/>
    <property type="gene ID" value="evm.TU.08.252"/>
</dbReference>
<dbReference type="EMBL" id="UZAU01000681">
    <property type="status" value="NOT_ANNOTATED_CDS"/>
    <property type="molecule type" value="Genomic_DNA"/>
</dbReference>
<dbReference type="Proteomes" id="UP000596661">
    <property type="component" value="Chromosome 8"/>
</dbReference>
<dbReference type="Gramene" id="evm.model.08.252">
    <property type="protein sequence ID" value="cds.evm.model.08.252"/>
    <property type="gene ID" value="evm.TU.08.252"/>
</dbReference>
<feature type="region of interest" description="Disordered" evidence="1">
    <location>
        <begin position="66"/>
        <end position="85"/>
    </location>
</feature>
<evidence type="ECO:0000256" key="1">
    <source>
        <dbReference type="SAM" id="MobiDB-lite"/>
    </source>
</evidence>
<protein>
    <recommendedName>
        <fullName evidence="4">RNase H type-1 domain-containing protein</fullName>
    </recommendedName>
</protein>
<proteinExistence type="predicted"/>
<dbReference type="PANTHER" id="PTHR47074:SF21">
    <property type="entry name" value="RNASE H TYPE-1 DOMAIN-CONTAINING PROTEIN"/>
    <property type="match status" value="1"/>
</dbReference>
<sequence>MMFYLLLHRSFEGKSSLIPLAPFANKHGNPQDMPFSVANMLRLFGDLSISVLIEFPAAQHKSVATAATSTVPGPSQQPPTPPTAAAVLSPWRPPTAAGYKLNTDAAAENSSNTIGVGAVLRDATGYVTAALSMPIIGNFKFHEMEAKALFHSLNWPLQQ</sequence>
<evidence type="ECO:0000313" key="2">
    <source>
        <dbReference type="EnsemblPlants" id="cds.evm.model.08.252"/>
    </source>
</evidence>
<keyword evidence="3" id="KW-1185">Reference proteome</keyword>
<evidence type="ECO:0008006" key="4">
    <source>
        <dbReference type="Google" id="ProtNLM"/>
    </source>
</evidence>
<evidence type="ECO:0000313" key="3">
    <source>
        <dbReference type="Proteomes" id="UP000596661"/>
    </source>
</evidence>
<dbReference type="AlphaFoldDB" id="A0A803QAN4"/>
<dbReference type="InterPro" id="IPR052929">
    <property type="entry name" value="RNase_H-like_EbsB-rel"/>
</dbReference>
<reference evidence="2" key="1">
    <citation type="submission" date="2018-11" db="EMBL/GenBank/DDBJ databases">
        <authorList>
            <person name="Grassa J C."/>
        </authorList>
    </citation>
    <scope>NUCLEOTIDE SEQUENCE [LARGE SCALE GENOMIC DNA]</scope>
</reference>
<reference evidence="2" key="2">
    <citation type="submission" date="2021-03" db="UniProtKB">
        <authorList>
            <consortium name="EnsemblPlants"/>
        </authorList>
    </citation>
    <scope>IDENTIFICATION</scope>
</reference>
<organism evidence="2 3">
    <name type="scientific">Cannabis sativa</name>
    <name type="common">Hemp</name>
    <name type="synonym">Marijuana</name>
    <dbReference type="NCBI Taxonomy" id="3483"/>
    <lineage>
        <taxon>Eukaryota</taxon>
        <taxon>Viridiplantae</taxon>
        <taxon>Streptophyta</taxon>
        <taxon>Embryophyta</taxon>
        <taxon>Tracheophyta</taxon>
        <taxon>Spermatophyta</taxon>
        <taxon>Magnoliopsida</taxon>
        <taxon>eudicotyledons</taxon>
        <taxon>Gunneridae</taxon>
        <taxon>Pentapetalae</taxon>
        <taxon>rosids</taxon>
        <taxon>fabids</taxon>
        <taxon>Rosales</taxon>
        <taxon>Cannabaceae</taxon>
        <taxon>Cannabis</taxon>
    </lineage>
</organism>
<accession>A0A803QAN4</accession>
<name>A0A803QAN4_CANSA</name>